<accession>A0A8J5N9E7</accession>
<dbReference type="AlphaFoldDB" id="A0A8J5N9E7"/>
<protein>
    <submittedName>
        <fullName evidence="2">Uncharacterized protein</fullName>
    </submittedName>
</protein>
<reference evidence="2" key="1">
    <citation type="journal article" date="2021" name="Sci. Adv.">
        <title>The American lobster genome reveals insights on longevity, neural, and immune adaptations.</title>
        <authorList>
            <person name="Polinski J.M."/>
            <person name="Zimin A.V."/>
            <person name="Clark K.F."/>
            <person name="Kohn A.B."/>
            <person name="Sadowski N."/>
            <person name="Timp W."/>
            <person name="Ptitsyn A."/>
            <person name="Khanna P."/>
            <person name="Romanova D.Y."/>
            <person name="Williams P."/>
            <person name="Greenwood S.J."/>
            <person name="Moroz L.L."/>
            <person name="Walt D.R."/>
            <person name="Bodnar A.G."/>
        </authorList>
    </citation>
    <scope>NUCLEOTIDE SEQUENCE</scope>
    <source>
        <strain evidence="2">GMGI-L3</strain>
    </source>
</reference>
<dbReference type="EMBL" id="JAHLQT010006108">
    <property type="protein sequence ID" value="KAG7175303.1"/>
    <property type="molecule type" value="Genomic_DNA"/>
</dbReference>
<dbReference type="Proteomes" id="UP000747542">
    <property type="component" value="Unassembled WGS sequence"/>
</dbReference>
<comment type="caution">
    <text evidence="2">The sequence shown here is derived from an EMBL/GenBank/DDBJ whole genome shotgun (WGS) entry which is preliminary data.</text>
</comment>
<proteinExistence type="predicted"/>
<feature type="transmembrane region" description="Helical" evidence="1">
    <location>
        <begin position="15"/>
        <end position="42"/>
    </location>
</feature>
<evidence type="ECO:0000313" key="3">
    <source>
        <dbReference type="Proteomes" id="UP000747542"/>
    </source>
</evidence>
<gene>
    <name evidence="2" type="ORF">Hamer_G001360</name>
</gene>
<name>A0A8J5N9E7_HOMAM</name>
<feature type="non-terminal residue" evidence="2">
    <location>
        <position position="1"/>
    </location>
</feature>
<sequence length="74" mass="8755">MREQMALTVPRCMIILVHILSIVKIVMMKMTLMGFHLYMMIIRGRLKTHLKMTLSHRTTLQITRKILEDLTDSK</sequence>
<keyword evidence="3" id="KW-1185">Reference proteome</keyword>
<keyword evidence="1" id="KW-0472">Membrane</keyword>
<organism evidence="2 3">
    <name type="scientific">Homarus americanus</name>
    <name type="common">American lobster</name>
    <dbReference type="NCBI Taxonomy" id="6706"/>
    <lineage>
        <taxon>Eukaryota</taxon>
        <taxon>Metazoa</taxon>
        <taxon>Ecdysozoa</taxon>
        <taxon>Arthropoda</taxon>
        <taxon>Crustacea</taxon>
        <taxon>Multicrustacea</taxon>
        <taxon>Malacostraca</taxon>
        <taxon>Eumalacostraca</taxon>
        <taxon>Eucarida</taxon>
        <taxon>Decapoda</taxon>
        <taxon>Pleocyemata</taxon>
        <taxon>Astacidea</taxon>
        <taxon>Nephropoidea</taxon>
        <taxon>Nephropidae</taxon>
        <taxon>Homarus</taxon>
    </lineage>
</organism>
<keyword evidence="1" id="KW-1133">Transmembrane helix</keyword>
<evidence type="ECO:0000256" key="1">
    <source>
        <dbReference type="SAM" id="Phobius"/>
    </source>
</evidence>
<keyword evidence="1" id="KW-0812">Transmembrane</keyword>
<evidence type="ECO:0000313" key="2">
    <source>
        <dbReference type="EMBL" id="KAG7175303.1"/>
    </source>
</evidence>